<name>A0A7D5UV14_9HYPO</name>
<proteinExistence type="predicted"/>
<organism evidence="5 6">
    <name type="scientific">Metarhizium brunneum</name>
    <dbReference type="NCBI Taxonomy" id="500148"/>
    <lineage>
        <taxon>Eukaryota</taxon>
        <taxon>Fungi</taxon>
        <taxon>Dikarya</taxon>
        <taxon>Ascomycota</taxon>
        <taxon>Pezizomycotina</taxon>
        <taxon>Sordariomycetes</taxon>
        <taxon>Hypocreomycetidae</taxon>
        <taxon>Hypocreales</taxon>
        <taxon>Clavicipitaceae</taxon>
        <taxon>Metarhizium</taxon>
    </lineage>
</organism>
<dbReference type="GeneID" id="26247473"/>
<feature type="domain" description="O-methyltransferase C-terminal" evidence="4">
    <location>
        <begin position="19"/>
        <end position="170"/>
    </location>
</feature>
<evidence type="ECO:0000256" key="3">
    <source>
        <dbReference type="ARBA" id="ARBA00022691"/>
    </source>
</evidence>
<dbReference type="RefSeq" id="XP_014539716.1">
    <property type="nucleotide sequence ID" value="XM_014684230.1"/>
</dbReference>
<gene>
    <name evidence="5" type="primary">FSR2</name>
    <name evidence="5" type="ORF">G6M90_00g030020</name>
</gene>
<dbReference type="SUPFAM" id="SSF53335">
    <property type="entry name" value="S-adenosyl-L-methionine-dependent methyltransferases"/>
    <property type="match status" value="1"/>
</dbReference>
<dbReference type="Gene3D" id="3.40.50.150">
    <property type="entry name" value="Vaccinia Virus protein VP39"/>
    <property type="match status" value="1"/>
</dbReference>
<keyword evidence="3" id="KW-0949">S-adenosyl-L-methionine</keyword>
<evidence type="ECO:0000256" key="1">
    <source>
        <dbReference type="ARBA" id="ARBA00022603"/>
    </source>
</evidence>
<keyword evidence="6" id="KW-1185">Reference proteome</keyword>
<dbReference type="PROSITE" id="PS51683">
    <property type="entry name" value="SAM_OMT_II"/>
    <property type="match status" value="1"/>
</dbReference>
<evidence type="ECO:0000313" key="6">
    <source>
        <dbReference type="Proteomes" id="UP000510686"/>
    </source>
</evidence>
<dbReference type="PANTHER" id="PTHR43712">
    <property type="entry name" value="PUTATIVE (AFU_ORTHOLOGUE AFUA_4G14580)-RELATED"/>
    <property type="match status" value="1"/>
</dbReference>
<reference evidence="5 6" key="1">
    <citation type="submission" date="2020-07" db="EMBL/GenBank/DDBJ databases">
        <title>Telomere length de novo assembly of all 7 chromosomes of the fungus, Metarhizium brunneum, using a novel assembly pipeline.</title>
        <authorList>
            <person name="Saud z."/>
            <person name="Kortsinoglou A."/>
            <person name="Kouvelis V.N."/>
            <person name="Butt T.M."/>
        </authorList>
    </citation>
    <scope>NUCLEOTIDE SEQUENCE [LARGE SCALE GENOMIC DNA]</scope>
    <source>
        <strain evidence="5 6">4556</strain>
    </source>
</reference>
<dbReference type="GO" id="GO:0032259">
    <property type="term" value="P:methylation"/>
    <property type="evidence" value="ECO:0007669"/>
    <property type="project" value="UniProtKB-KW"/>
</dbReference>
<evidence type="ECO:0000313" key="5">
    <source>
        <dbReference type="EMBL" id="QLI67437.1"/>
    </source>
</evidence>
<evidence type="ECO:0000259" key="4">
    <source>
        <dbReference type="Pfam" id="PF00891"/>
    </source>
</evidence>
<dbReference type="OrthoDB" id="1606438at2759"/>
<keyword evidence="1 5" id="KW-0489">Methyltransferase</keyword>
<dbReference type="CDD" id="cd02440">
    <property type="entry name" value="AdoMet_MTases"/>
    <property type="match status" value="1"/>
</dbReference>
<keyword evidence="2 5" id="KW-0808">Transferase</keyword>
<accession>A0A7D5UV14</accession>
<protein>
    <submittedName>
        <fullName evidence="5">O-methyltransferase fsr2</fullName>
    </submittedName>
</protein>
<dbReference type="AlphaFoldDB" id="A0A7D5UV14"/>
<dbReference type="Proteomes" id="UP000510686">
    <property type="component" value="Chromosome 2"/>
</dbReference>
<dbReference type="InterPro" id="IPR029063">
    <property type="entry name" value="SAM-dependent_MTases_sf"/>
</dbReference>
<dbReference type="GO" id="GO:0008171">
    <property type="term" value="F:O-methyltransferase activity"/>
    <property type="evidence" value="ECO:0007669"/>
    <property type="project" value="InterPro"/>
</dbReference>
<dbReference type="KEGG" id="mbrn:26247473"/>
<dbReference type="InterPro" id="IPR001077">
    <property type="entry name" value="COMT_C"/>
</dbReference>
<sequence length="178" mass="20210">MLEFARLERATDVKFVPLTYKCQEVDTLVDIGGGTGHVAVTMAKTFPQLNIIVEDQAKSIAEAKSTVPVELQDRIRLVESDFFQPRHVENAAVCKTKTFFLRPILHNWSDANAKRVIEPLLPSIRDGPKLLIMDMMVPPPGTVPETMELWIRGLDMEIMIHSTWCRNRKQFGHGISIR</sequence>
<evidence type="ECO:0000256" key="2">
    <source>
        <dbReference type="ARBA" id="ARBA00022679"/>
    </source>
</evidence>
<dbReference type="InterPro" id="IPR016461">
    <property type="entry name" value="COMT-like"/>
</dbReference>
<dbReference type="Pfam" id="PF00891">
    <property type="entry name" value="Methyltransf_2"/>
    <property type="match status" value="1"/>
</dbReference>
<dbReference type="EMBL" id="CP058933">
    <property type="protein sequence ID" value="QLI67437.1"/>
    <property type="molecule type" value="Genomic_DNA"/>
</dbReference>
<dbReference type="PANTHER" id="PTHR43712:SF16">
    <property type="entry name" value="O-METHYLTRANSFERASE ELCB"/>
    <property type="match status" value="1"/>
</dbReference>